<accession>A0A3N4K8B3</accession>
<protein>
    <submittedName>
        <fullName evidence="1">Uncharacterized protein</fullName>
    </submittedName>
</protein>
<dbReference type="AlphaFoldDB" id="A0A3N4K8B3"/>
<gene>
    <name evidence="1" type="ORF">L873DRAFT_532474</name>
</gene>
<reference evidence="1 2" key="1">
    <citation type="journal article" date="2018" name="Nat. Ecol. Evol.">
        <title>Pezizomycetes genomes reveal the molecular basis of ectomycorrhizal truffle lifestyle.</title>
        <authorList>
            <person name="Murat C."/>
            <person name="Payen T."/>
            <person name="Noel B."/>
            <person name="Kuo A."/>
            <person name="Morin E."/>
            <person name="Chen J."/>
            <person name="Kohler A."/>
            <person name="Krizsan K."/>
            <person name="Balestrini R."/>
            <person name="Da Silva C."/>
            <person name="Montanini B."/>
            <person name="Hainaut M."/>
            <person name="Levati E."/>
            <person name="Barry K.W."/>
            <person name="Belfiori B."/>
            <person name="Cichocki N."/>
            <person name="Clum A."/>
            <person name="Dockter R.B."/>
            <person name="Fauchery L."/>
            <person name="Guy J."/>
            <person name="Iotti M."/>
            <person name="Le Tacon F."/>
            <person name="Lindquist E.A."/>
            <person name="Lipzen A."/>
            <person name="Malagnac F."/>
            <person name="Mello A."/>
            <person name="Molinier V."/>
            <person name="Miyauchi S."/>
            <person name="Poulain J."/>
            <person name="Riccioni C."/>
            <person name="Rubini A."/>
            <person name="Sitrit Y."/>
            <person name="Splivallo R."/>
            <person name="Traeger S."/>
            <person name="Wang M."/>
            <person name="Zifcakova L."/>
            <person name="Wipf D."/>
            <person name="Zambonelli A."/>
            <person name="Paolocci F."/>
            <person name="Nowrousian M."/>
            <person name="Ottonello S."/>
            <person name="Baldrian P."/>
            <person name="Spatafora J.W."/>
            <person name="Henrissat B."/>
            <person name="Nagy L.G."/>
            <person name="Aury J.M."/>
            <person name="Wincker P."/>
            <person name="Grigoriev I.V."/>
            <person name="Bonfante P."/>
            <person name="Martin F.M."/>
        </authorList>
    </citation>
    <scope>NUCLEOTIDE SEQUENCE [LARGE SCALE GENOMIC DNA]</scope>
    <source>
        <strain evidence="1 2">120613-1</strain>
    </source>
</reference>
<name>A0A3N4K8B3_9PEZI</name>
<sequence>MDKMLSFFFPSKHCNKQRKNQKAVENPPPTHTTIAKCKQDTKHQIPMLETTIITKTTAKEKKKKNTQNNKQKNYLLERTLSAYSSSLPLALALALALAYPPAGKLPKGLGNRLHLPPPPAVPVPESLTILSLGPNLVQVLLPPVLRAVVASRVPLGVAGELLVPSISSSSSSSPSSSWERERVEGFGLGGENWSVGDVNVGVEVGGKGERGVVGVCGSSGV</sequence>
<keyword evidence="2" id="KW-1185">Reference proteome</keyword>
<organism evidence="1 2">
    <name type="scientific">Choiromyces venosus 120613-1</name>
    <dbReference type="NCBI Taxonomy" id="1336337"/>
    <lineage>
        <taxon>Eukaryota</taxon>
        <taxon>Fungi</taxon>
        <taxon>Dikarya</taxon>
        <taxon>Ascomycota</taxon>
        <taxon>Pezizomycotina</taxon>
        <taxon>Pezizomycetes</taxon>
        <taxon>Pezizales</taxon>
        <taxon>Tuberaceae</taxon>
        <taxon>Choiromyces</taxon>
    </lineage>
</organism>
<evidence type="ECO:0000313" key="2">
    <source>
        <dbReference type="Proteomes" id="UP000276215"/>
    </source>
</evidence>
<evidence type="ECO:0000313" key="1">
    <source>
        <dbReference type="EMBL" id="RPB05708.1"/>
    </source>
</evidence>
<proteinExistence type="predicted"/>
<dbReference type="EMBL" id="ML120352">
    <property type="protein sequence ID" value="RPB05708.1"/>
    <property type="molecule type" value="Genomic_DNA"/>
</dbReference>
<dbReference type="Proteomes" id="UP000276215">
    <property type="component" value="Unassembled WGS sequence"/>
</dbReference>